<evidence type="ECO:0000313" key="1">
    <source>
        <dbReference type="EMBL" id="KAK6760929.1"/>
    </source>
</evidence>
<accession>A0ABR1EE10</accession>
<gene>
    <name evidence="1" type="primary">Necator_chrX.g22282</name>
    <name evidence="1" type="ORF">RB195_022121</name>
</gene>
<proteinExistence type="predicted"/>
<organism evidence="1 2">
    <name type="scientific">Necator americanus</name>
    <name type="common">Human hookworm</name>
    <dbReference type="NCBI Taxonomy" id="51031"/>
    <lineage>
        <taxon>Eukaryota</taxon>
        <taxon>Metazoa</taxon>
        <taxon>Ecdysozoa</taxon>
        <taxon>Nematoda</taxon>
        <taxon>Chromadorea</taxon>
        <taxon>Rhabditida</taxon>
        <taxon>Rhabditina</taxon>
        <taxon>Rhabditomorpha</taxon>
        <taxon>Strongyloidea</taxon>
        <taxon>Ancylostomatidae</taxon>
        <taxon>Bunostominae</taxon>
        <taxon>Necator</taxon>
    </lineage>
</organism>
<comment type="caution">
    <text evidence="1">The sequence shown here is derived from an EMBL/GenBank/DDBJ whole genome shotgun (WGS) entry which is preliminary data.</text>
</comment>
<dbReference type="EMBL" id="JAVFWL010000006">
    <property type="protein sequence ID" value="KAK6760929.1"/>
    <property type="molecule type" value="Genomic_DNA"/>
</dbReference>
<protein>
    <submittedName>
        <fullName evidence="1">Uncharacterized protein</fullName>
    </submittedName>
</protein>
<reference evidence="1 2" key="1">
    <citation type="submission" date="2023-08" db="EMBL/GenBank/DDBJ databases">
        <title>A Necator americanus chromosomal reference genome.</title>
        <authorList>
            <person name="Ilik V."/>
            <person name="Petrzelkova K.J."/>
            <person name="Pardy F."/>
            <person name="Fuh T."/>
            <person name="Niatou-Singa F.S."/>
            <person name="Gouil Q."/>
            <person name="Baker L."/>
            <person name="Ritchie M.E."/>
            <person name="Jex A.R."/>
            <person name="Gazzola D."/>
            <person name="Li H."/>
            <person name="Toshio Fujiwara R."/>
            <person name="Zhan B."/>
            <person name="Aroian R.V."/>
            <person name="Pafco B."/>
            <person name="Schwarz E.M."/>
        </authorList>
    </citation>
    <scope>NUCLEOTIDE SEQUENCE [LARGE SCALE GENOMIC DNA]</scope>
    <source>
        <strain evidence="1 2">Aroian</strain>
        <tissue evidence="1">Whole animal</tissue>
    </source>
</reference>
<dbReference type="Proteomes" id="UP001303046">
    <property type="component" value="Unassembled WGS sequence"/>
</dbReference>
<evidence type="ECO:0000313" key="2">
    <source>
        <dbReference type="Proteomes" id="UP001303046"/>
    </source>
</evidence>
<name>A0ABR1EE10_NECAM</name>
<sequence length="99" mass="11356">MAALRTPDGTTTVSRRGMEKVIHDFYSGLFDSHVHLPPHHMREDGHVFPKVLPSEVRHAIMSVKNRTSSSLDRIKPEHLKYLPPVLINTLARLFTRYLS</sequence>
<keyword evidence="2" id="KW-1185">Reference proteome</keyword>